<comment type="caution">
    <text evidence="1">The sequence shown here is derived from an EMBL/GenBank/DDBJ whole genome shotgun (WGS) entry which is preliminary data.</text>
</comment>
<organism evidence="1 2">
    <name type="scientific">Cytospora chrysosperma</name>
    <name type="common">Cytospora canker fungus</name>
    <name type="synonym">Sphaeria chrysosperma</name>
    <dbReference type="NCBI Taxonomy" id="252740"/>
    <lineage>
        <taxon>Eukaryota</taxon>
        <taxon>Fungi</taxon>
        <taxon>Dikarya</taxon>
        <taxon>Ascomycota</taxon>
        <taxon>Pezizomycotina</taxon>
        <taxon>Sordariomycetes</taxon>
        <taxon>Sordariomycetidae</taxon>
        <taxon>Diaporthales</taxon>
        <taxon>Cytosporaceae</taxon>
        <taxon>Cytospora</taxon>
    </lineage>
</organism>
<evidence type="ECO:0000313" key="1">
    <source>
        <dbReference type="EMBL" id="ROV98629.1"/>
    </source>
</evidence>
<protein>
    <submittedName>
        <fullName evidence="1">Uncharacterized protein</fullName>
    </submittedName>
</protein>
<reference evidence="1 2" key="1">
    <citation type="submission" date="2015-09" db="EMBL/GenBank/DDBJ databases">
        <title>Host preference determinants of Valsa canker pathogens revealed by comparative genomics.</title>
        <authorList>
            <person name="Yin Z."/>
            <person name="Huang L."/>
        </authorList>
    </citation>
    <scope>NUCLEOTIDE SEQUENCE [LARGE SCALE GENOMIC DNA]</scope>
    <source>
        <strain evidence="1 2">YSFL</strain>
    </source>
</reference>
<dbReference type="AlphaFoldDB" id="A0A423W5P1"/>
<gene>
    <name evidence="1" type="ORF">VSDG_04357</name>
</gene>
<name>A0A423W5P1_CYTCH</name>
<dbReference type="EMBL" id="LJZO01000013">
    <property type="protein sequence ID" value="ROV98629.1"/>
    <property type="molecule type" value="Genomic_DNA"/>
</dbReference>
<sequence>MEISTWFPQSEHFIVGMKVDSLGAPAILLGGSGSTLMWNLGVVYSDTTGMFIGEIWRRNGIRLS</sequence>
<dbReference type="Proteomes" id="UP000284375">
    <property type="component" value="Unassembled WGS sequence"/>
</dbReference>
<keyword evidence="2" id="KW-1185">Reference proteome</keyword>
<evidence type="ECO:0000313" key="2">
    <source>
        <dbReference type="Proteomes" id="UP000284375"/>
    </source>
</evidence>
<proteinExistence type="predicted"/>
<accession>A0A423W5P1</accession>